<dbReference type="InterPro" id="IPR001173">
    <property type="entry name" value="Glyco_trans_2-like"/>
</dbReference>
<dbReference type="Pfam" id="PF00535">
    <property type="entry name" value="Glycos_transf_2"/>
    <property type="match status" value="1"/>
</dbReference>
<organism evidence="3 4">
    <name type="scientific">Tepidibacter hydrothermalis</name>
    <dbReference type="NCBI Taxonomy" id="3036126"/>
    <lineage>
        <taxon>Bacteria</taxon>
        <taxon>Bacillati</taxon>
        <taxon>Bacillota</taxon>
        <taxon>Clostridia</taxon>
        <taxon>Peptostreptococcales</taxon>
        <taxon>Peptostreptococcaceae</taxon>
        <taxon>Tepidibacter</taxon>
    </lineage>
</organism>
<keyword evidence="3" id="KW-0328">Glycosyltransferase</keyword>
<reference evidence="3 4" key="1">
    <citation type="submission" date="2023-03" db="EMBL/GenBank/DDBJ databases">
        <title>Complete genome sequence of Tepidibacter sp. SWIR-1, isolated from a deep-sea hydrothermal vent.</title>
        <authorList>
            <person name="Li X."/>
        </authorList>
    </citation>
    <scope>NUCLEOTIDE SEQUENCE [LARGE SCALE GENOMIC DNA]</scope>
    <source>
        <strain evidence="3 4">SWIR-1</strain>
    </source>
</reference>
<protein>
    <submittedName>
        <fullName evidence="3">Glycosyltransferase</fullName>
        <ecNumber evidence="3">2.4.-.-</ecNumber>
    </submittedName>
</protein>
<accession>A0ABY8EEL8</accession>
<dbReference type="InterPro" id="IPR029044">
    <property type="entry name" value="Nucleotide-diphossugar_trans"/>
</dbReference>
<sequence length="246" mass="28655">MPKVSVIIPTYNYGKFISDAIDSILVQTFKDYEIIVVDDGSTDNTKDIIKKYNDKISYYYKTNNGPSSARNLGINNANGDYVCFLDADDIFDPSKLAHQVKLLDEHKNKNVSLIYSDYYIMDNNLNSIIKYGKSPKFSSHYHALKYLFQRNYINTSTAMIVKDCLFEVGLFNEDYKYLEDYDLWVRLGLKHEFIYINKPLTKSRAHITSYSKSVNFPEKIRCSNEIKKMIATYYTKQVDQSKKTSR</sequence>
<dbReference type="RefSeq" id="WP_277733434.1">
    <property type="nucleotide sequence ID" value="NZ_CP120733.1"/>
</dbReference>
<dbReference type="Proteomes" id="UP001222800">
    <property type="component" value="Chromosome"/>
</dbReference>
<dbReference type="EC" id="2.4.-.-" evidence="3"/>
<dbReference type="GO" id="GO:0016757">
    <property type="term" value="F:glycosyltransferase activity"/>
    <property type="evidence" value="ECO:0007669"/>
    <property type="project" value="UniProtKB-KW"/>
</dbReference>
<dbReference type="PANTHER" id="PTHR43685:SF11">
    <property type="entry name" value="GLYCOSYLTRANSFERASE TAGX-RELATED"/>
    <property type="match status" value="1"/>
</dbReference>
<keyword evidence="4" id="KW-1185">Reference proteome</keyword>
<evidence type="ECO:0000313" key="4">
    <source>
        <dbReference type="Proteomes" id="UP001222800"/>
    </source>
</evidence>
<feature type="domain" description="Glycosyltransferase 2-like" evidence="2">
    <location>
        <begin position="5"/>
        <end position="140"/>
    </location>
</feature>
<dbReference type="EMBL" id="CP120733">
    <property type="protein sequence ID" value="WFD11396.1"/>
    <property type="molecule type" value="Genomic_DNA"/>
</dbReference>
<evidence type="ECO:0000256" key="1">
    <source>
        <dbReference type="ARBA" id="ARBA00006739"/>
    </source>
</evidence>
<comment type="similarity">
    <text evidence="1">Belongs to the glycosyltransferase 2 family.</text>
</comment>
<evidence type="ECO:0000259" key="2">
    <source>
        <dbReference type="Pfam" id="PF00535"/>
    </source>
</evidence>
<dbReference type="InterPro" id="IPR050834">
    <property type="entry name" value="Glycosyltransf_2"/>
</dbReference>
<gene>
    <name evidence="3" type="ORF">P4S50_04785</name>
</gene>
<dbReference type="PANTHER" id="PTHR43685">
    <property type="entry name" value="GLYCOSYLTRANSFERASE"/>
    <property type="match status" value="1"/>
</dbReference>
<dbReference type="Gene3D" id="3.90.550.10">
    <property type="entry name" value="Spore Coat Polysaccharide Biosynthesis Protein SpsA, Chain A"/>
    <property type="match status" value="1"/>
</dbReference>
<evidence type="ECO:0000313" key="3">
    <source>
        <dbReference type="EMBL" id="WFD11396.1"/>
    </source>
</evidence>
<proteinExistence type="inferred from homology"/>
<name>A0ABY8EEL8_9FIRM</name>
<dbReference type="SUPFAM" id="SSF53448">
    <property type="entry name" value="Nucleotide-diphospho-sugar transferases"/>
    <property type="match status" value="1"/>
</dbReference>
<keyword evidence="3" id="KW-0808">Transferase</keyword>